<name>A0A8W7PJU1_ANOCL</name>
<feature type="compositionally biased region" description="Basic and acidic residues" evidence="1">
    <location>
        <begin position="234"/>
        <end position="243"/>
    </location>
</feature>
<evidence type="ECO:0000313" key="2">
    <source>
        <dbReference type="EnsemblMetazoa" id="ACOM033020-PA.1"/>
    </source>
</evidence>
<dbReference type="AlphaFoldDB" id="A0A8W7PJU1"/>
<accession>A0A8W7PJU1</accession>
<feature type="region of interest" description="Disordered" evidence="1">
    <location>
        <begin position="215"/>
        <end position="243"/>
    </location>
</feature>
<proteinExistence type="predicted"/>
<dbReference type="Proteomes" id="UP000075882">
    <property type="component" value="Unassembled WGS sequence"/>
</dbReference>
<reference evidence="2" key="1">
    <citation type="submission" date="2022-08" db="UniProtKB">
        <authorList>
            <consortium name="EnsemblMetazoa"/>
        </authorList>
    </citation>
    <scope>IDENTIFICATION</scope>
</reference>
<dbReference type="EnsemblMetazoa" id="ACOM033020-RA">
    <property type="protein sequence ID" value="ACOM033020-PA.1"/>
    <property type="gene ID" value="ACOM033020"/>
</dbReference>
<feature type="region of interest" description="Disordered" evidence="1">
    <location>
        <begin position="127"/>
        <end position="149"/>
    </location>
</feature>
<protein>
    <submittedName>
        <fullName evidence="2">Uncharacterized protein</fullName>
    </submittedName>
</protein>
<evidence type="ECO:0000256" key="1">
    <source>
        <dbReference type="SAM" id="MobiDB-lite"/>
    </source>
</evidence>
<organism evidence="2">
    <name type="scientific">Anopheles coluzzii</name>
    <name type="common">African malaria mosquito</name>
    <dbReference type="NCBI Taxonomy" id="1518534"/>
    <lineage>
        <taxon>Eukaryota</taxon>
        <taxon>Metazoa</taxon>
        <taxon>Ecdysozoa</taxon>
        <taxon>Arthropoda</taxon>
        <taxon>Hexapoda</taxon>
        <taxon>Insecta</taxon>
        <taxon>Pterygota</taxon>
        <taxon>Neoptera</taxon>
        <taxon>Endopterygota</taxon>
        <taxon>Diptera</taxon>
        <taxon>Nematocera</taxon>
        <taxon>Culicoidea</taxon>
        <taxon>Culicidae</taxon>
        <taxon>Anophelinae</taxon>
        <taxon>Anopheles</taxon>
    </lineage>
</organism>
<sequence length="243" mass="25015">MFVAPKMLHPLDVFVQTIFAAIASEGSDLEVDISVSISSPEPPFTLDMDALLSELDEEDDSSWRFLGLFVRAASPTVGLPLAGLDSSCDVVPASVSSPPSSSSLPSPSSSSISSSCTSTSRAAVSSSWSTSSSSSSSSSSPSSPSSSSSSSSVVVLLLLGAVPRVFRCTLKFFGSEEWVAVAVDDLLALFSSASRAVVALPVATGSVGHELDVASDDGVAEGLPPGDRSVPFSESRRRKERST</sequence>